<dbReference type="AlphaFoldDB" id="A0A1L8REU6"/>
<dbReference type="GO" id="GO:0016810">
    <property type="term" value="F:hydrolase activity, acting on carbon-nitrogen (but not peptide) bonds"/>
    <property type="evidence" value="ECO:0007669"/>
    <property type="project" value="InterPro"/>
</dbReference>
<dbReference type="Pfam" id="PF01522">
    <property type="entry name" value="Polysacc_deac_1"/>
    <property type="match status" value="1"/>
</dbReference>
<name>A0A1L8REU6_9ENTE</name>
<evidence type="ECO:0000256" key="1">
    <source>
        <dbReference type="ARBA" id="ARBA00022723"/>
    </source>
</evidence>
<evidence type="ECO:0000256" key="2">
    <source>
        <dbReference type="ARBA" id="ARBA00022801"/>
    </source>
</evidence>
<dbReference type="GO" id="GO:0005975">
    <property type="term" value="P:carbohydrate metabolic process"/>
    <property type="evidence" value="ECO:0007669"/>
    <property type="project" value="InterPro"/>
</dbReference>
<dbReference type="InterPro" id="IPR050248">
    <property type="entry name" value="Polysacc_deacetylase_ArnD"/>
</dbReference>
<reference evidence="6 7" key="1">
    <citation type="submission" date="2014-12" db="EMBL/GenBank/DDBJ databases">
        <title>Draft genome sequences of 29 type strains of Enterococci.</title>
        <authorList>
            <person name="Zhong Z."/>
            <person name="Sun Z."/>
            <person name="Liu W."/>
            <person name="Zhang W."/>
            <person name="Zhang H."/>
        </authorList>
    </citation>
    <scope>NUCLEOTIDE SEQUENCE [LARGE SCALE GENOMIC DNA]</scope>
    <source>
        <strain evidence="6 7">DSM 17029</strain>
    </source>
</reference>
<dbReference type="Proteomes" id="UP000181884">
    <property type="component" value="Unassembled WGS sequence"/>
</dbReference>
<feature type="compositionally biased region" description="Basic residues" evidence="3">
    <location>
        <begin position="9"/>
        <end position="18"/>
    </location>
</feature>
<evidence type="ECO:0000259" key="5">
    <source>
        <dbReference type="PROSITE" id="PS51677"/>
    </source>
</evidence>
<proteinExistence type="predicted"/>
<keyword evidence="1" id="KW-0479">Metal-binding</keyword>
<gene>
    <name evidence="6" type="ORF">RU97_GL002326</name>
</gene>
<dbReference type="EMBL" id="JXKH01000005">
    <property type="protein sequence ID" value="OJG18253.1"/>
    <property type="molecule type" value="Genomic_DNA"/>
</dbReference>
<dbReference type="RefSeq" id="WP_067395874.1">
    <property type="nucleotide sequence ID" value="NZ_JXKH01000005.1"/>
</dbReference>
<evidence type="ECO:0000313" key="6">
    <source>
        <dbReference type="EMBL" id="OJG18253.1"/>
    </source>
</evidence>
<protein>
    <submittedName>
        <fullName evidence="6">Polysaccharide deacetylase</fullName>
    </submittedName>
</protein>
<dbReference type="PANTHER" id="PTHR10587:SF133">
    <property type="entry name" value="CHITIN DEACETYLASE 1-RELATED"/>
    <property type="match status" value="1"/>
</dbReference>
<dbReference type="PANTHER" id="PTHR10587">
    <property type="entry name" value="GLYCOSYL TRANSFERASE-RELATED"/>
    <property type="match status" value="1"/>
</dbReference>
<dbReference type="GO" id="GO:0046872">
    <property type="term" value="F:metal ion binding"/>
    <property type="evidence" value="ECO:0007669"/>
    <property type="project" value="UniProtKB-KW"/>
</dbReference>
<dbReference type="InterPro" id="IPR011330">
    <property type="entry name" value="Glyco_hydro/deAcase_b/a-brl"/>
</dbReference>
<keyword evidence="2" id="KW-0378">Hydrolase</keyword>
<dbReference type="CDD" id="cd10954">
    <property type="entry name" value="CE4_CtAXE_like"/>
    <property type="match status" value="1"/>
</dbReference>
<evidence type="ECO:0000256" key="3">
    <source>
        <dbReference type="SAM" id="MobiDB-lite"/>
    </source>
</evidence>
<feature type="domain" description="NodB homology" evidence="5">
    <location>
        <begin position="303"/>
        <end position="477"/>
    </location>
</feature>
<evidence type="ECO:0000313" key="7">
    <source>
        <dbReference type="Proteomes" id="UP000181884"/>
    </source>
</evidence>
<keyword evidence="4" id="KW-1133">Transmembrane helix</keyword>
<keyword evidence="4" id="KW-0472">Membrane</keyword>
<evidence type="ECO:0000256" key="4">
    <source>
        <dbReference type="SAM" id="Phobius"/>
    </source>
</evidence>
<keyword evidence="7" id="KW-1185">Reference proteome</keyword>
<dbReference type="GO" id="GO:0016020">
    <property type="term" value="C:membrane"/>
    <property type="evidence" value="ECO:0007669"/>
    <property type="project" value="TreeGrafter"/>
</dbReference>
<comment type="caution">
    <text evidence="6">The sequence shown here is derived from an EMBL/GenBank/DDBJ whole genome shotgun (WGS) entry which is preliminary data.</text>
</comment>
<feature type="region of interest" description="Disordered" evidence="3">
    <location>
        <begin position="1"/>
        <end position="36"/>
    </location>
</feature>
<organism evidence="6 7">
    <name type="scientific">Enterococcus canis</name>
    <dbReference type="NCBI Taxonomy" id="214095"/>
    <lineage>
        <taxon>Bacteria</taxon>
        <taxon>Bacillati</taxon>
        <taxon>Bacillota</taxon>
        <taxon>Bacilli</taxon>
        <taxon>Lactobacillales</taxon>
        <taxon>Enterococcaceae</taxon>
        <taxon>Enterococcus</taxon>
    </lineage>
</organism>
<accession>A0A1L8REU6</accession>
<sequence>MEEESYSRSSRHQKSKPAKKVETTPPTAPQPPAPKQKMPFWQRSILVLLVLVLIGVIAGVFYYQYEQAEARKRFEAKEEELLASIREDRNQSGIASEELSSNDGNIDTIIFNPTSKDLPLKDVKAQLEKLAEKARDEIDGNPSALVVGRVELKHVTDQLSEYRLTADRYVWNDGKESFSQDSIQADEQAYINQATGKALSLKDIVGSQANLLGIFQVIQQKLLDESDDGNKIIDDVLNLQKPTLDKTEFTYTPQQLTLTLPKNDLKESITLDYKDIAAFVNTAFVDPDAIKDALPKALDPKKKYVSLTFDDGPNPETTPKLLNILKENDVKATFFMLGQNAEANPEVVKQVLDAGHEVASHSYDHPQLNTLDDKALKAQIQKTDKILYKASGKLPRNLRPPYGAIDKHSAEVISKPIIQWNIDSEDWKSHNTDAILATIKANLYDGSIILLHDIHPETVASIPQVIKLLKDNGYTIVPVNELLGGKEKPLHQYFGAEDERVVE</sequence>
<dbReference type="Gene3D" id="3.20.20.370">
    <property type="entry name" value="Glycoside hydrolase/deacetylase"/>
    <property type="match status" value="1"/>
</dbReference>
<feature type="transmembrane region" description="Helical" evidence="4">
    <location>
        <begin position="45"/>
        <end position="65"/>
    </location>
</feature>
<dbReference type="PROSITE" id="PS51677">
    <property type="entry name" value="NODB"/>
    <property type="match status" value="1"/>
</dbReference>
<dbReference type="SUPFAM" id="SSF88713">
    <property type="entry name" value="Glycoside hydrolase/deacetylase"/>
    <property type="match status" value="1"/>
</dbReference>
<keyword evidence="4" id="KW-0812">Transmembrane</keyword>
<dbReference type="InterPro" id="IPR002509">
    <property type="entry name" value="NODB_dom"/>
</dbReference>
<dbReference type="STRING" id="214095.RU97_GL002326"/>